<dbReference type="OrthoDB" id="9812053at2"/>
<dbReference type="RefSeq" id="WP_123177903.1">
    <property type="nucleotide sequence ID" value="NZ_QWDD01000003.1"/>
</dbReference>
<dbReference type="AlphaFoldDB" id="A0A3M9XJ56"/>
<dbReference type="SUPFAM" id="SSF75169">
    <property type="entry name" value="DsrEFH-like"/>
    <property type="match status" value="1"/>
</dbReference>
<dbReference type="InterPro" id="IPR003787">
    <property type="entry name" value="Sulphur_relay_DsrE/F-like"/>
</dbReference>
<accession>A0A3M9XJ56</accession>
<name>A0A3M9XJ56_9HYPH</name>
<sequence>MHFVISATYGPTDPTRAMLPFIFAASALQDNDQVTIMLFADSVFAAVEGAAAKLVPVGPPNRYEEVAGHRNVAPLACKPCLEARGLSPSVLDKRVKLGGMNDFHAAAKEPNARVVNF</sequence>
<evidence type="ECO:0000313" key="2">
    <source>
        <dbReference type="Proteomes" id="UP000268623"/>
    </source>
</evidence>
<dbReference type="Gene3D" id="3.40.1260.10">
    <property type="entry name" value="DsrEFH-like"/>
    <property type="match status" value="1"/>
</dbReference>
<comment type="caution">
    <text evidence="1">The sequence shown here is derived from an EMBL/GenBank/DDBJ whole genome shotgun (WGS) entry which is preliminary data.</text>
</comment>
<dbReference type="EMBL" id="QWDD01000003">
    <property type="protein sequence ID" value="RNJ48159.1"/>
    <property type="molecule type" value="Genomic_DNA"/>
</dbReference>
<keyword evidence="2" id="KW-1185">Reference proteome</keyword>
<gene>
    <name evidence="1" type="ORF">D1O30_20285</name>
</gene>
<dbReference type="Proteomes" id="UP000268623">
    <property type="component" value="Unassembled WGS sequence"/>
</dbReference>
<evidence type="ECO:0000313" key="1">
    <source>
        <dbReference type="EMBL" id="RNJ48159.1"/>
    </source>
</evidence>
<dbReference type="InterPro" id="IPR027396">
    <property type="entry name" value="DsrEFH-like"/>
</dbReference>
<dbReference type="Pfam" id="PF02635">
    <property type="entry name" value="DsrE"/>
    <property type="match status" value="1"/>
</dbReference>
<organism evidence="1 2">
    <name type="scientific">Methylocystis hirsuta</name>
    <dbReference type="NCBI Taxonomy" id="369798"/>
    <lineage>
        <taxon>Bacteria</taxon>
        <taxon>Pseudomonadati</taxon>
        <taxon>Pseudomonadota</taxon>
        <taxon>Alphaproteobacteria</taxon>
        <taxon>Hyphomicrobiales</taxon>
        <taxon>Methylocystaceae</taxon>
        <taxon>Methylocystis</taxon>
    </lineage>
</organism>
<reference evidence="1 2" key="1">
    <citation type="submission" date="2018-08" db="EMBL/GenBank/DDBJ databases">
        <title>Genome sequence of Methylocystis hirsuta CSC1, a methanotroph able to accumulate PHAs.</title>
        <authorList>
            <person name="Bordel S."/>
            <person name="Rodriguez E."/>
            <person name="Gancedo J."/>
            <person name="Munoz R."/>
        </authorList>
    </citation>
    <scope>NUCLEOTIDE SEQUENCE [LARGE SCALE GENOMIC DNA]</scope>
    <source>
        <strain evidence="1 2">CSC1</strain>
    </source>
</reference>
<protein>
    <submittedName>
        <fullName evidence="1">Sulfur reduction protein DsrE</fullName>
    </submittedName>
</protein>
<proteinExistence type="predicted"/>